<comment type="subunit">
    <text evidence="16">Component of the ER-mitochondria encounter structure (ERMES) or MDM complex, composed of MMM1, MDM10, MDM12 and MDM34. Associates with the mitochondrial outer membrane sorting assembly machinery SAM(core) complex.</text>
</comment>
<dbReference type="PANTHER" id="PTHR28035">
    <property type="entry name" value="MITOCHONDRIAL DISTRIBUTION AND MORPHOLOGY PROTEIN 10"/>
    <property type="match status" value="1"/>
</dbReference>
<evidence type="ECO:0000256" key="3">
    <source>
        <dbReference type="ARBA" id="ARBA00006850"/>
    </source>
</evidence>
<dbReference type="Pfam" id="PF12519">
    <property type="entry name" value="MDM10"/>
    <property type="match status" value="1"/>
</dbReference>
<dbReference type="GO" id="GO:0001401">
    <property type="term" value="C:SAM complex"/>
    <property type="evidence" value="ECO:0007669"/>
    <property type="project" value="TreeGrafter"/>
</dbReference>
<proteinExistence type="inferred from homology"/>
<dbReference type="Gene3D" id="3.40.50.720">
    <property type="entry name" value="NAD(P)-binding Rossmann-like Domain"/>
    <property type="match status" value="1"/>
</dbReference>
<dbReference type="GO" id="GO:0045040">
    <property type="term" value="P:protein insertion into mitochondrial outer membrane"/>
    <property type="evidence" value="ECO:0007669"/>
    <property type="project" value="UniProtKB-UniRule"/>
</dbReference>
<evidence type="ECO:0000256" key="9">
    <source>
        <dbReference type="ARBA" id="ARBA00022787"/>
    </source>
</evidence>
<dbReference type="CDD" id="cd01718">
    <property type="entry name" value="Sm_E"/>
    <property type="match status" value="1"/>
</dbReference>
<dbReference type="GO" id="GO:0003723">
    <property type="term" value="F:RNA binding"/>
    <property type="evidence" value="ECO:0007669"/>
    <property type="project" value="UniProtKB-KW"/>
</dbReference>
<dbReference type="InterPro" id="IPR027539">
    <property type="entry name" value="Mdm10"/>
</dbReference>
<dbReference type="GO" id="GO:0015914">
    <property type="term" value="P:phospholipid transport"/>
    <property type="evidence" value="ECO:0007669"/>
    <property type="project" value="TreeGrafter"/>
</dbReference>
<evidence type="ECO:0000256" key="11">
    <source>
        <dbReference type="ARBA" id="ARBA00023128"/>
    </source>
</evidence>
<feature type="region of interest" description="Disordered" evidence="17">
    <location>
        <begin position="643"/>
        <end position="670"/>
    </location>
</feature>
<comment type="similarity">
    <text evidence="3">Belongs to the snRNP Sm proteins family.</text>
</comment>
<keyword evidence="12 16" id="KW-0472">Membrane</keyword>
<evidence type="ECO:0000256" key="10">
    <source>
        <dbReference type="ARBA" id="ARBA00022884"/>
    </source>
</evidence>
<dbReference type="EMBL" id="BLZH01000011">
    <property type="protein sequence ID" value="GFP58878.1"/>
    <property type="molecule type" value="Genomic_DNA"/>
</dbReference>
<dbReference type="GO" id="GO:0051654">
    <property type="term" value="P:establishment of mitochondrion localization"/>
    <property type="evidence" value="ECO:0007669"/>
    <property type="project" value="TreeGrafter"/>
</dbReference>
<dbReference type="Pfam" id="PF01423">
    <property type="entry name" value="LSM"/>
    <property type="match status" value="1"/>
</dbReference>
<evidence type="ECO:0000256" key="2">
    <source>
        <dbReference type="ARBA" id="ARBA00004496"/>
    </source>
</evidence>
<dbReference type="SMART" id="SM00651">
    <property type="entry name" value="Sm"/>
    <property type="match status" value="1"/>
</dbReference>
<dbReference type="InterPro" id="IPR010920">
    <property type="entry name" value="LSM_dom_sf"/>
</dbReference>
<accession>A0A6V8R799</accession>
<keyword evidence="8" id="KW-0747">Spliceosome</keyword>
<keyword evidence="7 16" id="KW-0812">Transmembrane</keyword>
<feature type="compositionally biased region" description="Basic and acidic residues" evidence="17">
    <location>
        <begin position="834"/>
        <end position="849"/>
    </location>
</feature>
<dbReference type="GO" id="GO:1990456">
    <property type="term" value="P:mitochondrion-endoplasmic reticulum membrane tethering"/>
    <property type="evidence" value="ECO:0007669"/>
    <property type="project" value="UniProtKB-UniRule"/>
</dbReference>
<evidence type="ECO:0000256" key="14">
    <source>
        <dbReference type="ARBA" id="ARBA00023242"/>
    </source>
</evidence>
<evidence type="ECO:0000256" key="1">
    <source>
        <dbReference type="ARBA" id="ARBA00004123"/>
    </source>
</evidence>
<feature type="region of interest" description="Disordered" evidence="17">
    <location>
        <begin position="834"/>
        <end position="873"/>
    </location>
</feature>
<keyword evidence="13" id="KW-0508">mRNA splicing</keyword>
<dbReference type="InterPro" id="IPR001163">
    <property type="entry name" value="Sm_dom_euk/arc"/>
</dbReference>
<evidence type="ECO:0000256" key="7">
    <source>
        <dbReference type="ARBA" id="ARBA00022692"/>
    </source>
</evidence>
<evidence type="ECO:0000256" key="6">
    <source>
        <dbReference type="ARBA" id="ARBA00022664"/>
    </source>
</evidence>
<keyword evidence="6" id="KW-0507">mRNA processing</keyword>
<evidence type="ECO:0000256" key="15">
    <source>
        <dbReference type="ARBA" id="ARBA00023274"/>
    </source>
</evidence>
<comment type="similarity">
    <text evidence="16">Belongs to the MDM10 family.</text>
</comment>
<evidence type="ECO:0000256" key="5">
    <source>
        <dbReference type="ARBA" id="ARBA00022490"/>
    </source>
</evidence>
<name>A0A6V8R799_TRIAP</name>
<reference evidence="19 20" key="1">
    <citation type="submission" date="2020-07" db="EMBL/GenBank/DDBJ databases">
        <title>Trichoderma asperellum IC-1 whole genome shotgun sequence.</title>
        <authorList>
            <person name="Kanamasa S."/>
            <person name="Takahashi H."/>
        </authorList>
    </citation>
    <scope>NUCLEOTIDE SEQUENCE [LARGE SCALE GENOMIC DNA]</scope>
    <source>
        <strain evidence="19 20">IC-1</strain>
    </source>
</reference>
<evidence type="ECO:0000313" key="19">
    <source>
        <dbReference type="EMBL" id="GFP58878.1"/>
    </source>
</evidence>
<evidence type="ECO:0000259" key="18">
    <source>
        <dbReference type="PROSITE" id="PS52002"/>
    </source>
</evidence>
<evidence type="ECO:0000256" key="12">
    <source>
        <dbReference type="ARBA" id="ARBA00023136"/>
    </source>
</evidence>
<keyword evidence="9 16" id="KW-1000">Mitochondrion outer membrane</keyword>
<sequence length="947" mass="103119">MAAAPWPSPTKTWHDDTYPAIDPARPEFSLAGKTAVITGGGSGIGGAISQSFAKAGISHLALIGRRLQVLEEKKAQIATTNPKIEVLLLQADIVNGEQVQKAFETVKSTLGEPHILVNNAAYFDGTVSVLNDSVDAWYQAFDVNVKGSLHVARSFLSVAAPSPRILNISSGQAHLEAKLFPGMSAYLSSKMAQLRMFESIQVERPDVVIVSCHPGRVMSEMSAKIGRKKGIDTLDLSGDFGVWAVSDEATFLKGRMVWVNWDINELKEKKDEIINDNLLTVSLGEVELVATIAADYISAPPSFPDIALNTSLAKLFCSNATELHDEPVAVSPATYDRQITFRHQTEIMTGRGGGGGRRVLLPPINMIFKLLQNNATVSVWLYEQLSIRIEGKIRGFDEFMNLVIDDAVEVKQITKTNDKESRKPLGQILLKGDNVSLIQNLDQFREACATSAEMRSFMDYVHSAFYEATGWRRDNSYAALNSTTDALLNFSTPRGLRLTLSALASPNFATSYQLGSVGVVDGSISYLFSSVPLRVLLTPQSENVPLPDLLRSYRHLTPVARRDDASLRPPDDKDKVNESLLYGRLYLPQSQLEALLVRRLSPALQAQFSAVSGQHLRNGGTALGLVQYDVGRGVYNFGGDLSSKKHTHHTASSSTAENGNGHGSGNGDKERIYGRFSTGGEIYYGTLNKSGGMSIGARFATLPDHKGTPLSATLTLNPLMGNIAASYAVMAGKDCSLATRMEFNFFSYESSWAVGMELWRKPFAAAVAEAETPFAGIAPEKKTARKLPLAAKVSTIQPDGKVIDPKNTTGVISTPAPAPLPAERSFNAKLEWRLDEPEKPAEKPVEKKTGPKPNGGSVHSKQKTKKTPPKAVAVQPVKKIENEVLEEAEEKEEYSGVVKARLDQNLRLGVLWEGRVKSLLFSLGSGIDLRMMNKPFRTLGLEIQFSS</sequence>
<keyword evidence="4 16" id="KW-1134">Transmembrane beta strand</keyword>
<organism evidence="19 20">
    <name type="scientific">Trichoderma asperellum</name>
    <name type="common">Filamentous fungus</name>
    <dbReference type="NCBI Taxonomy" id="101201"/>
    <lineage>
        <taxon>Eukaryota</taxon>
        <taxon>Fungi</taxon>
        <taxon>Dikarya</taxon>
        <taxon>Ascomycota</taxon>
        <taxon>Pezizomycotina</taxon>
        <taxon>Sordariomycetes</taxon>
        <taxon>Hypocreomycetidae</taxon>
        <taxon>Hypocreales</taxon>
        <taxon>Hypocreaceae</taxon>
        <taxon>Trichoderma</taxon>
    </lineage>
</organism>
<dbReference type="OrthoDB" id="2103793at2759"/>
<dbReference type="GO" id="GO:0005681">
    <property type="term" value="C:spliceosomal complex"/>
    <property type="evidence" value="ECO:0007669"/>
    <property type="project" value="UniProtKB-KW"/>
</dbReference>
<comment type="function">
    <text evidence="16">Component of the ERMES/MDM complex, which serves as a molecular tether to connect the endoplasmic reticulum and mitochondria. Components of this complex are involved in the control of mitochondrial shape and protein biogenesis and may function in phospholipid exchange. MDM10 is involved in the late assembly steps of the general translocase of the mitochondrial outer membrane (TOM complex). Functions in the TOM40-specific route of the assembly of outer membrane beta-barrel proteins, including the association of TOM40 with the receptor TOM22 and small TOM proteins. Can associate with the SAM(core) complex as well as the MDM12-MMM1 complex, both involved in late steps of the major beta-barrel assembly pathway, that is responsible for biogenesis of all outer membrane beta-barrel proteins. May act as a switch that shuttles between both complexes and channels precursor proteins into the TOM40-specific pathway. Plays a role in mitochondrial morphology and in the inheritance of mitochondria.</text>
</comment>
<evidence type="ECO:0000256" key="8">
    <source>
        <dbReference type="ARBA" id="ARBA00022728"/>
    </source>
</evidence>
<dbReference type="HAMAP" id="MF_03102">
    <property type="entry name" value="Mdm10"/>
    <property type="match status" value="1"/>
</dbReference>
<dbReference type="PROSITE" id="PS52002">
    <property type="entry name" value="SM"/>
    <property type="match status" value="1"/>
</dbReference>
<dbReference type="Gene3D" id="2.30.30.100">
    <property type="match status" value="1"/>
</dbReference>
<evidence type="ECO:0000313" key="20">
    <source>
        <dbReference type="Proteomes" id="UP000517252"/>
    </source>
</evidence>
<dbReference type="InterPro" id="IPR002347">
    <property type="entry name" value="SDR_fam"/>
</dbReference>
<feature type="domain" description="Sm" evidence="18">
    <location>
        <begin position="364"/>
        <end position="444"/>
    </location>
</feature>
<dbReference type="FunFam" id="2.30.30.100:FF:000031">
    <property type="entry name" value="Small nuclear ribonucleoprotein E"/>
    <property type="match status" value="1"/>
</dbReference>
<dbReference type="AlphaFoldDB" id="A0A6V8R799"/>
<dbReference type="GO" id="GO:0000398">
    <property type="term" value="P:mRNA splicing, via spliceosome"/>
    <property type="evidence" value="ECO:0007669"/>
    <property type="project" value="InterPro"/>
</dbReference>
<keyword evidence="14" id="KW-0539">Nucleus</keyword>
<keyword evidence="11 16" id="KW-0496">Mitochondrion</keyword>
<dbReference type="InterPro" id="IPR027078">
    <property type="entry name" value="snRNP-E"/>
</dbReference>
<keyword evidence="10" id="KW-0694">RNA-binding</keyword>
<dbReference type="Proteomes" id="UP000517252">
    <property type="component" value="Unassembled WGS sequence"/>
</dbReference>
<dbReference type="GO" id="GO:0032865">
    <property type="term" value="C:ERMES complex"/>
    <property type="evidence" value="ECO:0007669"/>
    <property type="project" value="UniProtKB-UniRule"/>
</dbReference>
<dbReference type="InterPro" id="IPR047575">
    <property type="entry name" value="Sm"/>
</dbReference>
<evidence type="ECO:0000256" key="17">
    <source>
        <dbReference type="SAM" id="MobiDB-lite"/>
    </source>
</evidence>
<dbReference type="PANTHER" id="PTHR28035:SF1">
    <property type="entry name" value="MITOCHONDRIAL DISTRIBUTION AND MORPHOLOGY PROTEIN 10"/>
    <property type="match status" value="1"/>
</dbReference>
<evidence type="ECO:0000256" key="13">
    <source>
        <dbReference type="ARBA" id="ARBA00023187"/>
    </source>
</evidence>
<protein>
    <recommendedName>
        <fullName evidence="16">Mitochondrial distribution and morphology protein 10</fullName>
    </recommendedName>
    <alternativeName>
        <fullName evidence="16">Mitochondrial inheritance component MDM10</fullName>
    </alternativeName>
</protein>
<evidence type="ECO:0000256" key="4">
    <source>
        <dbReference type="ARBA" id="ARBA00022452"/>
    </source>
</evidence>
<gene>
    <name evidence="16" type="primary">MDM10</name>
    <name evidence="19" type="ORF">TASIC1_0011024500</name>
</gene>
<dbReference type="Pfam" id="PF00106">
    <property type="entry name" value="adh_short"/>
    <property type="match status" value="1"/>
</dbReference>
<evidence type="ECO:0000256" key="16">
    <source>
        <dbReference type="HAMAP-Rule" id="MF_03102"/>
    </source>
</evidence>
<comment type="caution">
    <text evidence="19">The sequence shown here is derived from an EMBL/GenBank/DDBJ whole genome shotgun (WGS) entry which is preliminary data.</text>
</comment>
<keyword evidence="5" id="KW-0963">Cytoplasm</keyword>
<dbReference type="PRINTS" id="PR00081">
    <property type="entry name" value="GDHRDH"/>
</dbReference>
<dbReference type="SUPFAM" id="SSF51735">
    <property type="entry name" value="NAD(P)-binding Rossmann-fold domains"/>
    <property type="match status" value="1"/>
</dbReference>
<dbReference type="CDD" id="cd05233">
    <property type="entry name" value="SDR_c"/>
    <property type="match status" value="1"/>
</dbReference>
<comment type="domain">
    <text evidence="16">Lacks alpha-helical transmembrane segments, suggesting that it resides in the membrane via beta-sheet conformations similar to those predicted for other outer membrane proteins and porin.</text>
</comment>
<dbReference type="InterPro" id="IPR036291">
    <property type="entry name" value="NAD(P)-bd_dom_sf"/>
</dbReference>
<dbReference type="SUPFAM" id="SSF50182">
    <property type="entry name" value="Sm-like ribonucleoproteins"/>
    <property type="match status" value="1"/>
</dbReference>
<comment type="subcellular location">
    <subcellularLocation>
        <location evidence="2">Cytoplasm</location>
    </subcellularLocation>
    <subcellularLocation>
        <location evidence="16">Mitochondrion outer membrane</location>
        <topology evidence="16">Multi-pass membrane protein</topology>
    </subcellularLocation>
    <subcellularLocation>
        <location evidence="1">Nucleus</location>
    </subcellularLocation>
    <text evidence="16">The ERMES/MDM complex localizes to a few discrete foci (around 10 per single cell), that represent mitochondria-endoplasmic reticulum junctions. These foci are often found next to mtDNA nucleoids.</text>
</comment>
<dbReference type="GO" id="GO:0070096">
    <property type="term" value="P:mitochondrial outer membrane translocase complex assembly"/>
    <property type="evidence" value="ECO:0007669"/>
    <property type="project" value="UniProtKB-UniRule"/>
</dbReference>
<keyword evidence="15" id="KW-0687">Ribonucleoprotein</keyword>